<feature type="signal peptide" evidence="1">
    <location>
        <begin position="1"/>
        <end position="20"/>
    </location>
</feature>
<proteinExistence type="predicted"/>
<dbReference type="Pfam" id="PF13568">
    <property type="entry name" value="OMP_b-brl_2"/>
    <property type="match status" value="1"/>
</dbReference>
<reference evidence="3 4" key="1">
    <citation type="submission" date="2019-07" db="EMBL/GenBank/DDBJ databases">
        <authorList>
            <person name="Huq M.A."/>
        </authorList>
    </citation>
    <scope>NUCLEOTIDE SEQUENCE [LARGE SCALE GENOMIC DNA]</scope>
    <source>
        <strain evidence="3 4">MAH-3</strain>
    </source>
</reference>
<accession>A0A556MJM2</accession>
<feature type="chain" id="PRO_5021987898" evidence="1">
    <location>
        <begin position="21"/>
        <end position="233"/>
    </location>
</feature>
<dbReference type="Gene3D" id="2.40.160.20">
    <property type="match status" value="1"/>
</dbReference>
<evidence type="ECO:0000256" key="1">
    <source>
        <dbReference type="SAM" id="SignalP"/>
    </source>
</evidence>
<evidence type="ECO:0000313" key="4">
    <source>
        <dbReference type="Proteomes" id="UP000316008"/>
    </source>
</evidence>
<dbReference type="InterPro" id="IPR011250">
    <property type="entry name" value="OMP/PagP_B-barrel"/>
</dbReference>
<name>A0A556MJM2_9FLAO</name>
<keyword evidence="4" id="KW-1185">Reference proteome</keyword>
<evidence type="ECO:0000313" key="3">
    <source>
        <dbReference type="EMBL" id="TSJ40104.1"/>
    </source>
</evidence>
<dbReference type="RefSeq" id="WP_144334232.1">
    <property type="nucleotide sequence ID" value="NZ_VLPL01000009.1"/>
</dbReference>
<dbReference type="SUPFAM" id="SSF56925">
    <property type="entry name" value="OMPA-like"/>
    <property type="match status" value="1"/>
</dbReference>
<dbReference type="AlphaFoldDB" id="A0A556MJM2"/>
<comment type="caution">
    <text evidence="3">The sequence shown here is derived from an EMBL/GenBank/DDBJ whole genome shotgun (WGS) entry which is preliminary data.</text>
</comment>
<organism evidence="3 4">
    <name type="scientific">Fluviicola chungangensis</name>
    <dbReference type="NCBI Taxonomy" id="2597671"/>
    <lineage>
        <taxon>Bacteria</taxon>
        <taxon>Pseudomonadati</taxon>
        <taxon>Bacteroidota</taxon>
        <taxon>Flavobacteriia</taxon>
        <taxon>Flavobacteriales</taxon>
        <taxon>Crocinitomicaceae</taxon>
        <taxon>Fluviicola</taxon>
    </lineage>
</organism>
<evidence type="ECO:0000259" key="2">
    <source>
        <dbReference type="Pfam" id="PF13568"/>
    </source>
</evidence>
<dbReference type="InterPro" id="IPR025665">
    <property type="entry name" value="Beta-barrel_OMP_2"/>
</dbReference>
<dbReference type="OrthoDB" id="893738at2"/>
<dbReference type="EMBL" id="VLPL01000009">
    <property type="protein sequence ID" value="TSJ40104.1"/>
    <property type="molecule type" value="Genomic_DNA"/>
</dbReference>
<sequence>MKSTLIILSFLSIGITSVYAQSSNRYDWGIEGGPNFSTMIVKNNPYVNPKPAIFGSGGFIFQYNTKKILSFKTGFSFQQKGAQSENAIFTNAQGDYIGTGKSISTYDYITLPLLVKASFGKKVQFFVNAGPYGGFLLAQTDRWKLSGYPDHVTKNDFKYLKRWDFGFAGGIGVSIPIKEVWAISVEARNYSGILNLNTAGVEMQVQGNGSKIYTNTTDLRIGVVYKLGFRDSE</sequence>
<keyword evidence="1" id="KW-0732">Signal</keyword>
<gene>
    <name evidence="3" type="ORF">FO442_16020</name>
</gene>
<dbReference type="Proteomes" id="UP000316008">
    <property type="component" value="Unassembled WGS sequence"/>
</dbReference>
<protein>
    <submittedName>
        <fullName evidence="3">PorT family protein</fullName>
    </submittedName>
</protein>
<feature type="domain" description="Outer membrane protein beta-barrel" evidence="2">
    <location>
        <begin position="20"/>
        <end position="195"/>
    </location>
</feature>